<dbReference type="InterPro" id="IPR027417">
    <property type="entry name" value="P-loop_NTPase"/>
</dbReference>
<accession>A0AAU7QRG1</accession>
<organism evidence="1">
    <name type="scientific">Candidatus Shikimatogenerans sp. Tder</name>
    <dbReference type="NCBI Taxonomy" id="3158566"/>
    <lineage>
        <taxon>Bacteria</taxon>
        <taxon>Pseudomonadati</taxon>
        <taxon>Bacteroidota</taxon>
        <taxon>Flavobacteriia</taxon>
        <taxon>Flavobacteriales</taxon>
        <taxon>Candidatus Shikimatogenerans</taxon>
    </lineage>
</organism>
<dbReference type="SUPFAM" id="SSF52540">
    <property type="entry name" value="P-loop containing nucleoside triphosphate hydrolases"/>
    <property type="match status" value="1"/>
</dbReference>
<evidence type="ECO:0000313" key="1">
    <source>
        <dbReference type="EMBL" id="XBT18537.1"/>
    </source>
</evidence>
<name>A0AAU7QRG1_9FLAO</name>
<dbReference type="EMBL" id="CP157895">
    <property type="protein sequence ID" value="XBT18537.1"/>
    <property type="molecule type" value="Genomic_DNA"/>
</dbReference>
<gene>
    <name evidence="1" type="ORF">ABNO82_00255</name>
</gene>
<reference evidence="1" key="1">
    <citation type="submission" date="2024-06" db="EMBL/GenBank/DDBJ databases">
        <title>Diversity, functionality, and evolutionary history of bacterial symbionts in false click beetles (Coleoptera, Throscidae).</title>
        <authorList>
            <person name="Wierz J.C."/>
            <person name="Malm H."/>
            <person name="Kaltenpoth M."/>
            <person name="Engl T."/>
        </authorList>
    </citation>
    <scope>NUCLEOTIDE SEQUENCE</scope>
    <source>
        <strain evidence="1">Tder</strain>
    </source>
</reference>
<sequence length="243" mass="30173">MNIIIYNSLAGTGKTFNLIKKFIFFSIKKIKKNNIILSYTNYSINNIKKKILYNLLEIINNKKKNKILKYLLKKKIKYKILKKKSINILKKNIINKNIYTIDKFIYKIIYNNNNNFIINKNYNFKKNINKILYKYIFIYKNIFFKKKIKYYLIIKKKINYLLNFKFLFENIQIINNINYINNIYILYNNIKNKYKKIIYKEIFLNYYIMYIIYNITKNKIFISKLNFFFYKKYIKKYKIYPKI</sequence>
<proteinExistence type="predicted"/>
<protein>
    <recommendedName>
        <fullName evidence="2">UvrD-like helicase ATP-binding domain-containing protein</fullName>
    </recommendedName>
</protein>
<evidence type="ECO:0008006" key="2">
    <source>
        <dbReference type="Google" id="ProtNLM"/>
    </source>
</evidence>
<dbReference type="Gene3D" id="3.40.50.300">
    <property type="entry name" value="P-loop containing nucleotide triphosphate hydrolases"/>
    <property type="match status" value="1"/>
</dbReference>
<dbReference type="AlphaFoldDB" id="A0AAU7QRG1"/>